<keyword evidence="5" id="KW-0234">DNA repair</keyword>
<gene>
    <name evidence="7" type="ORF">IQ266_01860</name>
</gene>
<evidence type="ECO:0000256" key="4">
    <source>
        <dbReference type="ARBA" id="ARBA00022763"/>
    </source>
</evidence>
<dbReference type="PANTHER" id="PTHR43003:SF5">
    <property type="entry name" value="DNA-3-METHYLADENINE GLYCOSYLASE"/>
    <property type="match status" value="1"/>
</dbReference>
<keyword evidence="8" id="KW-1185">Reference proteome</keyword>
<dbReference type="GO" id="GO:0043916">
    <property type="term" value="F:DNA-7-methylguanine glycosylase activity"/>
    <property type="evidence" value="ECO:0007669"/>
    <property type="project" value="TreeGrafter"/>
</dbReference>
<dbReference type="SMART" id="SM00478">
    <property type="entry name" value="ENDO3c"/>
    <property type="match status" value="1"/>
</dbReference>
<name>A0A928Z0Q1_9CYAN</name>
<dbReference type="GO" id="GO:0032131">
    <property type="term" value="F:alkylated DNA binding"/>
    <property type="evidence" value="ECO:0007669"/>
    <property type="project" value="TreeGrafter"/>
</dbReference>
<dbReference type="GO" id="GO:0006285">
    <property type="term" value="P:base-excision repair, AP site formation"/>
    <property type="evidence" value="ECO:0007669"/>
    <property type="project" value="TreeGrafter"/>
</dbReference>
<evidence type="ECO:0000313" key="7">
    <source>
        <dbReference type="EMBL" id="MBE9028501.1"/>
    </source>
</evidence>
<dbReference type="AlphaFoldDB" id="A0A928Z0Q1"/>
<dbReference type="Gene3D" id="1.10.340.30">
    <property type="entry name" value="Hypothetical protein, domain 2"/>
    <property type="match status" value="1"/>
</dbReference>
<dbReference type="InterPro" id="IPR011257">
    <property type="entry name" value="DNA_glycosylase"/>
</dbReference>
<dbReference type="GO" id="GO:0008725">
    <property type="term" value="F:DNA-3-methyladenine glycosylase activity"/>
    <property type="evidence" value="ECO:0007669"/>
    <property type="project" value="TreeGrafter"/>
</dbReference>
<dbReference type="InterPro" id="IPR051912">
    <property type="entry name" value="Alkylbase_DNA_Glycosylase/TA"/>
</dbReference>
<dbReference type="RefSeq" id="WP_264323325.1">
    <property type="nucleotide sequence ID" value="NZ_JADEXQ010000004.1"/>
</dbReference>
<dbReference type="InterPro" id="IPR003265">
    <property type="entry name" value="HhH-GPD_domain"/>
</dbReference>
<comment type="similarity">
    <text evidence="2">Belongs to the alkylbase DNA glycosidase AlkA family.</text>
</comment>
<evidence type="ECO:0000256" key="5">
    <source>
        <dbReference type="ARBA" id="ARBA00023204"/>
    </source>
</evidence>
<proteinExistence type="inferred from homology"/>
<comment type="catalytic activity">
    <reaction evidence="1">
        <text>Hydrolysis of alkylated DNA, releasing 3-methyladenine, 3-methylguanine, 7-methylguanine and 7-methyladenine.</text>
        <dbReference type="EC" id="3.2.2.21"/>
    </reaction>
</comment>
<organism evidence="7 8">
    <name type="scientific">Romeriopsis navalis LEGE 11480</name>
    <dbReference type="NCBI Taxonomy" id="2777977"/>
    <lineage>
        <taxon>Bacteria</taxon>
        <taxon>Bacillati</taxon>
        <taxon>Cyanobacteriota</taxon>
        <taxon>Cyanophyceae</taxon>
        <taxon>Leptolyngbyales</taxon>
        <taxon>Leptolyngbyaceae</taxon>
        <taxon>Romeriopsis</taxon>
        <taxon>Romeriopsis navalis</taxon>
    </lineage>
</organism>
<evidence type="ECO:0000256" key="1">
    <source>
        <dbReference type="ARBA" id="ARBA00000086"/>
    </source>
</evidence>
<comment type="caution">
    <text evidence="7">The sequence shown here is derived from an EMBL/GenBank/DDBJ whole genome shotgun (WGS) entry which is preliminary data.</text>
</comment>
<dbReference type="SUPFAM" id="SSF48150">
    <property type="entry name" value="DNA-glycosylase"/>
    <property type="match status" value="1"/>
</dbReference>
<dbReference type="Gene3D" id="1.10.1670.40">
    <property type="match status" value="1"/>
</dbReference>
<keyword evidence="4" id="KW-0227">DNA damage</keyword>
<dbReference type="Proteomes" id="UP000625316">
    <property type="component" value="Unassembled WGS sequence"/>
</dbReference>
<dbReference type="PANTHER" id="PTHR43003">
    <property type="entry name" value="DNA-3-METHYLADENINE GLYCOSYLASE"/>
    <property type="match status" value="1"/>
</dbReference>
<protein>
    <recommendedName>
        <fullName evidence="3">DNA-3-methyladenine glycosylase II</fullName>
        <ecNumber evidence="3">3.2.2.21</ecNumber>
    </recommendedName>
</protein>
<dbReference type="EC" id="3.2.2.21" evidence="3"/>
<dbReference type="CDD" id="cd00056">
    <property type="entry name" value="ENDO3c"/>
    <property type="match status" value="1"/>
</dbReference>
<dbReference type="EMBL" id="JADEXQ010000004">
    <property type="protein sequence ID" value="MBE9028501.1"/>
    <property type="molecule type" value="Genomic_DNA"/>
</dbReference>
<sequence length="223" mass="24953">MVNPLDLGPIDHTLALQHLQRADPKLAQLIQRFGPCELGQSPVRDSVLSALVKSIIFQRISIKAANTVYQRFLALYPGGFPAATLILQTADADLRAIGLPPAKVSYLKDLAQHVLDGLPAMSQLVALSDAEIIRILTQIKGIGEWSVQMLLMFQLQRWDVMPYGDVGLQLAMRDLYQLSDTPKKVTMQPITASWRPYRTIGCWYLWRNRDAASQAILAAFERQ</sequence>
<evidence type="ECO:0000313" key="8">
    <source>
        <dbReference type="Proteomes" id="UP000625316"/>
    </source>
</evidence>
<dbReference type="GO" id="GO:0006307">
    <property type="term" value="P:DNA alkylation repair"/>
    <property type="evidence" value="ECO:0007669"/>
    <property type="project" value="TreeGrafter"/>
</dbReference>
<reference evidence="7" key="1">
    <citation type="submission" date="2020-10" db="EMBL/GenBank/DDBJ databases">
        <authorList>
            <person name="Castelo-Branco R."/>
            <person name="Eusebio N."/>
            <person name="Adriana R."/>
            <person name="Vieira A."/>
            <person name="Brugerolle De Fraissinette N."/>
            <person name="Rezende De Castro R."/>
            <person name="Schneider M.P."/>
            <person name="Vasconcelos V."/>
            <person name="Leao P.N."/>
        </authorList>
    </citation>
    <scope>NUCLEOTIDE SEQUENCE</scope>
    <source>
        <strain evidence="7">LEGE 11480</strain>
    </source>
</reference>
<evidence type="ECO:0000256" key="2">
    <source>
        <dbReference type="ARBA" id="ARBA00010817"/>
    </source>
</evidence>
<feature type="domain" description="HhH-GPD" evidence="6">
    <location>
        <begin position="56"/>
        <end position="210"/>
    </location>
</feature>
<evidence type="ECO:0000259" key="6">
    <source>
        <dbReference type="SMART" id="SM00478"/>
    </source>
</evidence>
<dbReference type="FunFam" id="1.10.340.30:FF:000004">
    <property type="entry name" value="DNA-3-methyladenine glycosylase II"/>
    <property type="match status" value="1"/>
</dbReference>
<dbReference type="Pfam" id="PF00730">
    <property type="entry name" value="HhH-GPD"/>
    <property type="match status" value="1"/>
</dbReference>
<accession>A0A928Z0Q1</accession>
<evidence type="ECO:0000256" key="3">
    <source>
        <dbReference type="ARBA" id="ARBA00012000"/>
    </source>
</evidence>
<dbReference type="GO" id="GO:0032993">
    <property type="term" value="C:protein-DNA complex"/>
    <property type="evidence" value="ECO:0007669"/>
    <property type="project" value="TreeGrafter"/>
</dbReference>